<organism evidence="3 4">
    <name type="scientific">Streptomyces gulbargensis</name>
    <dbReference type="NCBI Taxonomy" id="364901"/>
    <lineage>
        <taxon>Bacteria</taxon>
        <taxon>Bacillati</taxon>
        <taxon>Actinomycetota</taxon>
        <taxon>Actinomycetes</taxon>
        <taxon>Kitasatosporales</taxon>
        <taxon>Streptomycetaceae</taxon>
        <taxon>Streptomyces</taxon>
    </lineage>
</organism>
<feature type="transmembrane region" description="Helical" evidence="2">
    <location>
        <begin position="77"/>
        <end position="100"/>
    </location>
</feature>
<proteinExistence type="predicted"/>
<evidence type="ECO:0000313" key="3">
    <source>
        <dbReference type="EMBL" id="GAA3945881.1"/>
    </source>
</evidence>
<comment type="caution">
    <text evidence="3">The sequence shown here is derived from an EMBL/GenBank/DDBJ whole genome shotgun (WGS) entry which is preliminary data.</text>
</comment>
<reference evidence="4" key="1">
    <citation type="journal article" date="2019" name="Int. J. Syst. Evol. Microbiol.">
        <title>The Global Catalogue of Microorganisms (GCM) 10K type strain sequencing project: providing services to taxonomists for standard genome sequencing and annotation.</title>
        <authorList>
            <consortium name="The Broad Institute Genomics Platform"/>
            <consortium name="The Broad Institute Genome Sequencing Center for Infectious Disease"/>
            <person name="Wu L."/>
            <person name="Ma J."/>
        </authorList>
    </citation>
    <scope>NUCLEOTIDE SEQUENCE [LARGE SCALE GENOMIC DNA]</scope>
    <source>
        <strain evidence="4">JCM 16956</strain>
    </source>
</reference>
<evidence type="ECO:0000256" key="1">
    <source>
        <dbReference type="SAM" id="MobiDB-lite"/>
    </source>
</evidence>
<accession>A0ABP7NFQ9</accession>
<dbReference type="RefSeq" id="WP_345289785.1">
    <property type="nucleotide sequence ID" value="NZ_BAABAJ010000049.1"/>
</dbReference>
<sequence length="180" mass="19507">MSDDDRTDPTGPGTPPGQGGPSAPAGPRPEEIRFFGTTWVDHSGHYALRRAALATGALLAAAAGCLVLRFAYQGLEIAAVGGFVNALVVVMFAVCSAVAFRKTWEGFGRRPADPAREDSLRSLKMIGFVGSLLAYFFRCFAEAPGEKLRRAEYETARARHEKRRGTRTGNPAARKKPRRK</sequence>
<feature type="region of interest" description="Disordered" evidence="1">
    <location>
        <begin position="152"/>
        <end position="180"/>
    </location>
</feature>
<protein>
    <submittedName>
        <fullName evidence="3">Membrane protein</fullName>
    </submittedName>
</protein>
<name>A0ABP7NFQ9_9ACTN</name>
<dbReference type="Proteomes" id="UP001501000">
    <property type="component" value="Unassembled WGS sequence"/>
</dbReference>
<dbReference type="EMBL" id="BAABAJ010000049">
    <property type="protein sequence ID" value="GAA3945881.1"/>
    <property type="molecule type" value="Genomic_DNA"/>
</dbReference>
<evidence type="ECO:0000313" key="4">
    <source>
        <dbReference type="Proteomes" id="UP001501000"/>
    </source>
</evidence>
<feature type="region of interest" description="Disordered" evidence="1">
    <location>
        <begin position="1"/>
        <end position="28"/>
    </location>
</feature>
<feature type="transmembrane region" description="Helical" evidence="2">
    <location>
        <begin position="51"/>
        <end position="71"/>
    </location>
</feature>
<keyword evidence="2" id="KW-0472">Membrane</keyword>
<keyword evidence="2" id="KW-0812">Transmembrane</keyword>
<keyword evidence="2" id="KW-1133">Transmembrane helix</keyword>
<evidence type="ECO:0000256" key="2">
    <source>
        <dbReference type="SAM" id="Phobius"/>
    </source>
</evidence>
<gene>
    <name evidence="3" type="ORF">GCM10022244_61370</name>
</gene>
<keyword evidence="4" id="KW-1185">Reference proteome</keyword>